<evidence type="ECO:0000259" key="4">
    <source>
        <dbReference type="Pfam" id="PF06276"/>
    </source>
</evidence>
<dbReference type="Gene3D" id="6.10.250.3370">
    <property type="match status" value="1"/>
</dbReference>
<evidence type="ECO:0000256" key="1">
    <source>
        <dbReference type="ARBA" id="ARBA00004924"/>
    </source>
</evidence>
<feature type="domain" description="Aerobactin siderophore biosynthesis IucA/IucC N-terminal" evidence="3">
    <location>
        <begin position="145"/>
        <end position="393"/>
    </location>
</feature>
<comment type="similarity">
    <text evidence="2">Belongs to the IucA/IucC family.</text>
</comment>
<dbReference type="InterPro" id="IPR022770">
    <property type="entry name" value="IucA/IucC-like_C"/>
</dbReference>
<keyword evidence="6" id="KW-1185">Reference proteome</keyword>
<dbReference type="Proteomes" id="UP001589836">
    <property type="component" value="Unassembled WGS sequence"/>
</dbReference>
<evidence type="ECO:0000259" key="3">
    <source>
        <dbReference type="Pfam" id="PF04183"/>
    </source>
</evidence>
<name>A0ABV6LPU0_9BACI</name>
<dbReference type="PANTHER" id="PTHR34384">
    <property type="entry name" value="L-2,3-DIAMINOPROPANOATE--CITRATE LIGASE"/>
    <property type="match status" value="1"/>
</dbReference>
<dbReference type="Gene3D" id="3.30.310.280">
    <property type="match status" value="1"/>
</dbReference>
<dbReference type="Gene3D" id="1.10.510.40">
    <property type="match status" value="1"/>
</dbReference>
<accession>A0ABV6LPU0</accession>
<comment type="caution">
    <text evidence="5">The sequence shown here is derived from an EMBL/GenBank/DDBJ whole genome shotgun (WGS) entry which is preliminary data.</text>
</comment>
<feature type="domain" description="Aerobactin siderophore biosynthesis IucA/IucC-like C-terminal" evidence="4">
    <location>
        <begin position="415"/>
        <end position="576"/>
    </location>
</feature>
<comment type="pathway">
    <text evidence="1">Siderophore biosynthesis.</text>
</comment>
<dbReference type="InterPro" id="IPR037455">
    <property type="entry name" value="LucA/IucC-like"/>
</dbReference>
<evidence type="ECO:0000313" key="6">
    <source>
        <dbReference type="Proteomes" id="UP001589836"/>
    </source>
</evidence>
<gene>
    <name evidence="5" type="ORF">ACFFGV_12685</name>
</gene>
<organism evidence="5 6">
    <name type="scientific">Pontibacillus salicampi</name>
    <dbReference type="NCBI Taxonomy" id="1449801"/>
    <lineage>
        <taxon>Bacteria</taxon>
        <taxon>Bacillati</taxon>
        <taxon>Bacillota</taxon>
        <taxon>Bacilli</taxon>
        <taxon>Bacillales</taxon>
        <taxon>Bacillaceae</taxon>
        <taxon>Pontibacillus</taxon>
    </lineage>
</organism>
<sequence>MNNDFLHTRINKVLQSHLWKDANRKLVAKMLAEFTYEEMIFPEEVSASTFHVKIPPNAEYRFTGKRRLMDSLYVDPSSIQRYSEEGWKEADDAIELLLDLQPYLGMTPETTAYLIKEYKHTLLADVHILDKKQYRSAADLVGMSYSDIEAEMEGHPWITYNKGRIGFSYRDYVEYAPEHKRMTQLYWIAVHKEQATFHAVPGIDHHEFVRNELGESQYQSFCDVLAEKGRAAADYYFIPVHEWQWEETIIPLYAEQIAFHQLVYLGKGNDAYLPQQSVRTFVNQDKALKHHVKVPMSILNTLVYRGLPGERTVLAPEITQFIQGIRNQDSFLQEECRIILPGEVASVNADHPNYTSLNGAPYQFLEMLGVIWRESIFTYLEEGEEAITLAALLYEDIHGNPYVLEQIDRSGLTTEEWVEQMFQVVLPPLLHFLYQYGTVFSPHGQNTVLVLKDNRPHRLAIKDFVDDVNISDQPIPALDRVSKNLKGVLRSEPPEGLCQFIFTGLFVCHNRYLADILDRHTSLKEERFWEIIGETILSYQKRFPELKERFELFDLLRPRFTKLCLNRNRMVEYGYDDGDDRPHASEFGYVTNPLHAVVKQTL</sequence>
<dbReference type="EMBL" id="JBHLTP010000011">
    <property type="protein sequence ID" value="MFC0524423.1"/>
    <property type="molecule type" value="Genomic_DNA"/>
</dbReference>
<proteinExistence type="inferred from homology"/>
<protein>
    <submittedName>
        <fullName evidence="5">IucA/IucC family protein</fullName>
    </submittedName>
</protein>
<dbReference type="PANTHER" id="PTHR34384:SF6">
    <property type="entry name" value="STAPHYLOFERRIN B SYNTHASE"/>
    <property type="match status" value="1"/>
</dbReference>
<dbReference type="RefSeq" id="WP_377348386.1">
    <property type="nucleotide sequence ID" value="NZ_JBHLTP010000011.1"/>
</dbReference>
<evidence type="ECO:0000256" key="2">
    <source>
        <dbReference type="ARBA" id="ARBA00007832"/>
    </source>
</evidence>
<dbReference type="Pfam" id="PF04183">
    <property type="entry name" value="IucA_IucC"/>
    <property type="match status" value="1"/>
</dbReference>
<dbReference type="InterPro" id="IPR007310">
    <property type="entry name" value="Aerobactin_biosyn_IucA/IucC_N"/>
</dbReference>
<evidence type="ECO:0000313" key="5">
    <source>
        <dbReference type="EMBL" id="MFC0524423.1"/>
    </source>
</evidence>
<dbReference type="Pfam" id="PF06276">
    <property type="entry name" value="FhuF"/>
    <property type="match status" value="1"/>
</dbReference>
<reference evidence="5 6" key="1">
    <citation type="submission" date="2024-09" db="EMBL/GenBank/DDBJ databases">
        <authorList>
            <person name="Sun Q."/>
            <person name="Mori K."/>
        </authorList>
    </citation>
    <scope>NUCLEOTIDE SEQUENCE [LARGE SCALE GENOMIC DNA]</scope>
    <source>
        <strain evidence="5 6">NCAIM B.02529</strain>
    </source>
</reference>